<feature type="region of interest" description="Disordered" evidence="12">
    <location>
        <begin position="960"/>
        <end position="1020"/>
    </location>
</feature>
<feature type="domain" description="FCS-type" evidence="13">
    <location>
        <begin position="226"/>
        <end position="261"/>
    </location>
</feature>
<evidence type="ECO:0000256" key="7">
    <source>
        <dbReference type="ARBA" id="ARBA00023015"/>
    </source>
</evidence>
<dbReference type="GO" id="GO:0045892">
    <property type="term" value="P:negative regulation of DNA-templated transcription"/>
    <property type="evidence" value="ECO:0007669"/>
    <property type="project" value="TreeGrafter"/>
</dbReference>
<feature type="region of interest" description="Disordered" evidence="12">
    <location>
        <begin position="510"/>
        <end position="578"/>
    </location>
</feature>
<proteinExistence type="predicted"/>
<reference evidence="14" key="1">
    <citation type="submission" date="2022-12" db="EMBL/GenBank/DDBJ databases">
        <title>Genome assemblies of Blomia tropicalis.</title>
        <authorList>
            <person name="Cui Y."/>
        </authorList>
    </citation>
    <scope>NUCLEOTIDE SEQUENCE</scope>
    <source>
        <tissue evidence="14">Adult mites</tissue>
    </source>
</reference>
<evidence type="ECO:0000256" key="1">
    <source>
        <dbReference type="ARBA" id="ARBA00004123"/>
    </source>
</evidence>
<dbReference type="EMBL" id="JAPWDV010000001">
    <property type="protein sequence ID" value="KAJ6222471.1"/>
    <property type="molecule type" value="Genomic_DNA"/>
</dbReference>
<dbReference type="InterPro" id="IPR013761">
    <property type="entry name" value="SAM/pointed_sf"/>
</dbReference>
<feature type="region of interest" description="Disordered" evidence="12">
    <location>
        <begin position="1162"/>
        <end position="1186"/>
    </location>
</feature>
<dbReference type="Gene3D" id="3.30.60.160">
    <property type="match status" value="1"/>
</dbReference>
<feature type="compositionally biased region" description="Low complexity" evidence="12">
    <location>
        <begin position="978"/>
        <end position="1005"/>
    </location>
</feature>
<feature type="compositionally biased region" description="Low complexity" evidence="12">
    <location>
        <begin position="198"/>
        <end position="219"/>
    </location>
</feature>
<dbReference type="PANTHER" id="PTHR12247:SF131">
    <property type="entry name" value="LD05287P"/>
    <property type="match status" value="1"/>
</dbReference>
<keyword evidence="2" id="KW-0479">Metal-binding</keyword>
<feature type="region of interest" description="Disordered" evidence="12">
    <location>
        <begin position="1498"/>
        <end position="1532"/>
    </location>
</feature>
<feature type="compositionally biased region" description="Low complexity" evidence="12">
    <location>
        <begin position="544"/>
        <end position="578"/>
    </location>
</feature>
<dbReference type="SMART" id="SM00561">
    <property type="entry name" value="MBT"/>
    <property type="match status" value="4"/>
</dbReference>
<evidence type="ECO:0000256" key="3">
    <source>
        <dbReference type="ARBA" id="ARBA00022737"/>
    </source>
</evidence>
<dbReference type="GO" id="GO:0006325">
    <property type="term" value="P:chromatin organization"/>
    <property type="evidence" value="ECO:0007669"/>
    <property type="project" value="UniProtKB-KW"/>
</dbReference>
<keyword evidence="9" id="KW-0539">Nucleus</keyword>
<dbReference type="InterPro" id="IPR050548">
    <property type="entry name" value="PcG_chromatin_remod_factors"/>
</dbReference>
<protein>
    <recommendedName>
        <fullName evidence="13">FCS-type domain-containing protein</fullName>
    </recommendedName>
</protein>
<evidence type="ECO:0000256" key="2">
    <source>
        <dbReference type="ARBA" id="ARBA00022723"/>
    </source>
</evidence>
<dbReference type="SUPFAM" id="SSF47769">
    <property type="entry name" value="SAM/Pointed domain"/>
    <property type="match status" value="1"/>
</dbReference>
<feature type="compositionally biased region" description="Polar residues" evidence="12">
    <location>
        <begin position="1006"/>
        <end position="1020"/>
    </location>
</feature>
<evidence type="ECO:0000256" key="11">
    <source>
        <dbReference type="PROSITE-ProRule" id="PRU00459"/>
    </source>
</evidence>
<feature type="compositionally biased region" description="Low complexity" evidence="12">
    <location>
        <begin position="1172"/>
        <end position="1184"/>
    </location>
</feature>
<feature type="compositionally biased region" description="Polar residues" evidence="12">
    <location>
        <begin position="325"/>
        <end position="338"/>
    </location>
</feature>
<dbReference type="CDD" id="cd20099">
    <property type="entry name" value="MBT_dSfmbt-like_rpt3"/>
    <property type="match status" value="1"/>
</dbReference>
<dbReference type="GO" id="GO:0005634">
    <property type="term" value="C:nucleus"/>
    <property type="evidence" value="ECO:0007669"/>
    <property type="project" value="UniProtKB-SubCell"/>
</dbReference>
<feature type="region of interest" description="Disordered" evidence="12">
    <location>
        <begin position="1434"/>
        <end position="1461"/>
    </location>
</feature>
<dbReference type="InterPro" id="IPR012313">
    <property type="entry name" value="Znf_FCS"/>
</dbReference>
<organism evidence="14 15">
    <name type="scientific">Blomia tropicalis</name>
    <name type="common">Mite</name>
    <dbReference type="NCBI Taxonomy" id="40697"/>
    <lineage>
        <taxon>Eukaryota</taxon>
        <taxon>Metazoa</taxon>
        <taxon>Ecdysozoa</taxon>
        <taxon>Arthropoda</taxon>
        <taxon>Chelicerata</taxon>
        <taxon>Arachnida</taxon>
        <taxon>Acari</taxon>
        <taxon>Acariformes</taxon>
        <taxon>Sarcoptiformes</taxon>
        <taxon>Astigmata</taxon>
        <taxon>Glycyphagoidea</taxon>
        <taxon>Echimyopodidae</taxon>
        <taxon>Blomia</taxon>
    </lineage>
</organism>
<feature type="repeat" description="MBT" evidence="11">
    <location>
        <begin position="968"/>
        <end position="1082"/>
    </location>
</feature>
<evidence type="ECO:0000256" key="10">
    <source>
        <dbReference type="PROSITE-ProRule" id="PRU00367"/>
    </source>
</evidence>
<dbReference type="InterPro" id="IPR004092">
    <property type="entry name" value="Mbt"/>
</dbReference>
<dbReference type="Proteomes" id="UP001142055">
    <property type="component" value="Chromosome 1"/>
</dbReference>
<feature type="compositionally biased region" description="Polar residues" evidence="12">
    <location>
        <begin position="1162"/>
        <end position="1171"/>
    </location>
</feature>
<feature type="compositionally biased region" description="Polar residues" evidence="12">
    <location>
        <begin position="960"/>
        <end position="970"/>
    </location>
</feature>
<evidence type="ECO:0000256" key="12">
    <source>
        <dbReference type="SAM" id="MobiDB-lite"/>
    </source>
</evidence>
<keyword evidence="7" id="KW-0805">Transcription regulation</keyword>
<dbReference type="Gene3D" id="2.30.30.140">
    <property type="match status" value="4"/>
</dbReference>
<dbReference type="GO" id="GO:0003682">
    <property type="term" value="F:chromatin binding"/>
    <property type="evidence" value="ECO:0007669"/>
    <property type="project" value="TreeGrafter"/>
</dbReference>
<dbReference type="PROSITE" id="PS51079">
    <property type="entry name" value="MBT"/>
    <property type="match status" value="3"/>
</dbReference>
<comment type="subcellular location">
    <subcellularLocation>
        <location evidence="1">Nucleus</location>
    </subcellularLocation>
</comment>
<feature type="region of interest" description="Disordered" evidence="12">
    <location>
        <begin position="182"/>
        <end position="219"/>
    </location>
</feature>
<feature type="compositionally biased region" description="Low complexity" evidence="12">
    <location>
        <begin position="182"/>
        <end position="191"/>
    </location>
</feature>
<gene>
    <name evidence="14" type="ORF">RDWZM_001016</name>
</gene>
<keyword evidence="15" id="KW-1185">Reference proteome</keyword>
<dbReference type="SUPFAM" id="SSF63748">
    <property type="entry name" value="Tudor/PWWP/MBT"/>
    <property type="match status" value="4"/>
</dbReference>
<keyword evidence="5" id="KW-0862">Zinc</keyword>
<sequence length="1798" mass="193903">MTEVMSQSDNRQDEVPNKVVTISGGSANIVASTLQSTLSSTGTSLIMSTSKPTNQVNNSNTTMTTQKILFNIQPTTSSDGMVSTDSSSTPVQITKLVTVPTIGSSSSSVGGTNVSTGKLPSLVLKPIGTATSGIPTSILSSSGNITGGGTLISSAGGGTGQISAGGQYFSILTRATTASTTLTTNSSSANGSGNGPINNVTNTSSPSTTSSTSEVSTSNGTITTTRFQISDDGQCARCGTVGVRDSFYGRGKQFCSTNCARFIGTTIAGTQTGTSNFFKVITLKNPSSTGYGVQSSGAEGQYIQVALPLQQSSSANAQASKKIDQTGQQQSTSNFSGTSPIVIGAAGSPAQSIISNSSSSTVTSGKIIATPTATTNRLIINRPASGQGKITAKTLTSGRIVAASSGNSAGQQLFNINTVGTPGPSGTITLPIHALQMFKPQTAAQMIANQEAASAAQQQQQSQVVQQVTGQQAITSKATSNTLKRSYSKVSISTSGGISQEVAVVNTPASGNQTLTTSGNSNGGANSPVGQLLHQPAKRIKRNSTSSSSSSTQSKKSKGKQQQSATIVNTSSPTTSTAVVSTSETSNLQLCVASSSTSTPSSVATSISTSNLIKTINSSNQPILLNTSGTASTLIAANKGISGNTSNSILISQLMRKASEAPSSSGSSQTVSTNVNSPTSANMLPIHFDGNSNSANTTTVYVQINPNVQPSGAVFNISNSPNFQQLHGILNKRVPNLVRLNTPNASTDLALANSRLQQMLASGNATVTTATVPVGTQTSVTTLNRTVNRNPTIGTLKTVKLPGSIIQTTTAVATSSMSQPQLTQIANQTEPIMKPLVQPPLTKALPITSAPNPPIVSTPQLSIKLEPVPQQQPVPTPPPPTKAQEIKAMEISIRNSINSPYVVRNLHSITPPVWWLIFDKYYMNRCAPLSAFYHFPMQQEWDDYINGNVAFEIRLIETNGTPQTPTSNPIHNYFVQHSIPNGSNGNGRNSPITSSSGSSSPGTLSKNNFGSKRSGKQIDQSPNGTTPYYWFVRIIENAGCYLKLRFVGLEDNSSHDFWINLRQRNLYPIGYAKSHGFTMKLPDKVEELCIETYKLSVQTMLRQCKNIRHDLYTRFLQQIQVPWMKSQLRLEAQDKCKSACYRPATVVQLIGDRIHVKYEEQSNLAGGSATPSSSSSSSENSDNSGLWTHLQGGQIRPIGWSQLIGHELLACNEYAKLSLKRGLEVVKSHIRKGERSAEDWGVMTSEEFYDEKMMYFKEGMKLEAINPFNQLSVSVVTIRRVLRFGFLMLSVDNLLDDPTEMAVFCAHASSPYLLPAGFCKVKGIPLTPPLGYKREFNWVEYTILTNSVFAPIDLFPDYSKQPNGFSEGMLLEAVDILEPNLICVAIVRRVVEHLILLHFIGWEDSLDQWCDCRSPNIFPVGYCDLIKYPLQGPPGKDGGTMTPAKSNRKSSGSRNKRKGVSNTTRQLVFDDCIINHKQQDADTKRTVEYLQEIALESTKNNENNNTEHDSKISNGIGKSREHESIDDDDSCSMSSTELLKRSKALSIEEFNFTSNISQFESVQPSTAENSSFHNSTDDLFDKRRKPKNLVVQLETWKRINIGRKPCYTIDDDYISTTAPPMDSIDISDESFDVSFRYYNEDVEQIEQQQPSTSFVKEDDWSSVPKINLDHVVIDTKNLEKILEWTPLQVAKYLQMIGFAEYSDRVLELKMNGRHLLLLKESGAYKLTNSYPGTLRLVHLVEKLRDKFKQLRANAINSKDGSFFSNISASTSGLGNTSINRQPSTSFEIDLIQIGRGKI</sequence>
<evidence type="ECO:0000256" key="9">
    <source>
        <dbReference type="ARBA" id="ARBA00023242"/>
    </source>
</evidence>
<feature type="region of interest" description="Disordered" evidence="12">
    <location>
        <begin position="316"/>
        <end position="338"/>
    </location>
</feature>
<evidence type="ECO:0000256" key="4">
    <source>
        <dbReference type="ARBA" id="ARBA00022771"/>
    </source>
</evidence>
<dbReference type="InterPro" id="IPR038603">
    <property type="entry name" value="Znf_FCS_sf"/>
</dbReference>
<evidence type="ECO:0000313" key="14">
    <source>
        <dbReference type="EMBL" id="KAJ6222471.1"/>
    </source>
</evidence>
<comment type="caution">
    <text evidence="14">The sequence shown here is derived from an EMBL/GenBank/DDBJ whole genome shotgun (WGS) entry which is preliminary data.</text>
</comment>
<evidence type="ECO:0000313" key="15">
    <source>
        <dbReference type="Proteomes" id="UP001142055"/>
    </source>
</evidence>
<dbReference type="PROSITE" id="PS51024">
    <property type="entry name" value="ZF_FCS"/>
    <property type="match status" value="1"/>
</dbReference>
<dbReference type="PANTHER" id="PTHR12247">
    <property type="entry name" value="POLYCOMB GROUP PROTEIN"/>
    <property type="match status" value="1"/>
</dbReference>
<evidence type="ECO:0000256" key="5">
    <source>
        <dbReference type="ARBA" id="ARBA00022833"/>
    </source>
</evidence>
<feature type="compositionally biased region" description="Polar residues" evidence="12">
    <location>
        <begin position="510"/>
        <end position="529"/>
    </location>
</feature>
<dbReference type="Gene3D" id="1.10.150.50">
    <property type="entry name" value="Transcription Factor, Ets-1"/>
    <property type="match status" value="1"/>
</dbReference>
<evidence type="ECO:0000256" key="8">
    <source>
        <dbReference type="ARBA" id="ARBA00023163"/>
    </source>
</evidence>
<accession>A0A9Q0RQ80</accession>
<dbReference type="GO" id="GO:0008270">
    <property type="term" value="F:zinc ion binding"/>
    <property type="evidence" value="ECO:0007669"/>
    <property type="project" value="UniProtKB-KW"/>
</dbReference>
<feature type="repeat" description="MBT" evidence="11">
    <location>
        <begin position="1198"/>
        <end position="1329"/>
    </location>
</feature>
<keyword evidence="3" id="KW-0677">Repeat</keyword>
<dbReference type="CDD" id="cd20100">
    <property type="entry name" value="MBT_dSfmbt-like_rpt4"/>
    <property type="match status" value="1"/>
</dbReference>
<keyword evidence="4 10" id="KW-0863">Zinc-finger</keyword>
<keyword evidence="8" id="KW-0804">Transcription</keyword>
<name>A0A9Q0RQ80_BLOTA</name>
<evidence type="ECO:0000259" key="13">
    <source>
        <dbReference type="PROSITE" id="PS51024"/>
    </source>
</evidence>
<evidence type="ECO:0000256" key="6">
    <source>
        <dbReference type="ARBA" id="ARBA00022853"/>
    </source>
</evidence>
<keyword evidence="6" id="KW-0156">Chromatin regulator</keyword>
<dbReference type="GO" id="GO:0042393">
    <property type="term" value="F:histone binding"/>
    <property type="evidence" value="ECO:0007669"/>
    <property type="project" value="TreeGrafter"/>
</dbReference>
<dbReference type="Pfam" id="PF02820">
    <property type="entry name" value="MBT"/>
    <property type="match status" value="4"/>
</dbReference>
<feature type="repeat" description="MBT" evidence="11">
    <location>
        <begin position="1336"/>
        <end position="1433"/>
    </location>
</feature>